<accession>A0A1J5RRK5</accession>
<protein>
    <submittedName>
        <fullName evidence="1">Uncharacterized protein</fullName>
    </submittedName>
</protein>
<comment type="caution">
    <text evidence="1">The sequence shown here is derived from an EMBL/GenBank/DDBJ whole genome shotgun (WGS) entry which is preliminary data.</text>
</comment>
<gene>
    <name evidence="1" type="ORF">GALL_196150</name>
</gene>
<reference evidence="1" key="1">
    <citation type="submission" date="2016-10" db="EMBL/GenBank/DDBJ databases">
        <title>Sequence of Gallionella enrichment culture.</title>
        <authorList>
            <person name="Poehlein A."/>
            <person name="Muehling M."/>
            <person name="Daniel R."/>
        </authorList>
    </citation>
    <scope>NUCLEOTIDE SEQUENCE</scope>
</reference>
<sequence length="93" mass="10575">MVRRRVVFSDGDLVEAVVWTVPTPVPPTEHGFKYRLVLISGGRRVVGFDNERGRGDHRHEGDLVSPYAFRGIDQLLEDFACAVEEWRQSHGRA</sequence>
<dbReference type="AlphaFoldDB" id="A0A1J5RRK5"/>
<evidence type="ECO:0000313" key="1">
    <source>
        <dbReference type="EMBL" id="OIQ98337.1"/>
    </source>
</evidence>
<name>A0A1J5RRK5_9ZZZZ</name>
<organism evidence="1">
    <name type="scientific">mine drainage metagenome</name>
    <dbReference type="NCBI Taxonomy" id="410659"/>
    <lineage>
        <taxon>unclassified sequences</taxon>
        <taxon>metagenomes</taxon>
        <taxon>ecological metagenomes</taxon>
    </lineage>
</organism>
<proteinExistence type="predicted"/>
<dbReference type="InterPro" id="IPR045397">
    <property type="entry name" value="TumE-like"/>
</dbReference>
<dbReference type="EMBL" id="MLJW01000120">
    <property type="protein sequence ID" value="OIQ98337.1"/>
    <property type="molecule type" value="Genomic_DNA"/>
</dbReference>
<dbReference type="Pfam" id="PF20126">
    <property type="entry name" value="TumE"/>
    <property type="match status" value="1"/>
</dbReference>